<proteinExistence type="inferred from homology"/>
<evidence type="ECO:0000259" key="8">
    <source>
        <dbReference type="Pfam" id="PF00171"/>
    </source>
</evidence>
<dbReference type="OrthoDB" id="9809970at2"/>
<keyword evidence="3 7" id="KW-0641">Proline biosynthesis</keyword>
<dbReference type="Proteomes" id="UP000283374">
    <property type="component" value="Unassembled WGS sequence"/>
</dbReference>
<dbReference type="PANTHER" id="PTHR11063:SF8">
    <property type="entry name" value="DELTA-1-PYRROLINE-5-CARBOXYLATE SYNTHASE"/>
    <property type="match status" value="1"/>
</dbReference>
<evidence type="ECO:0000256" key="4">
    <source>
        <dbReference type="ARBA" id="ARBA00022857"/>
    </source>
</evidence>
<dbReference type="HAMAP" id="MF_00412">
    <property type="entry name" value="ProA"/>
    <property type="match status" value="1"/>
</dbReference>
<dbReference type="PANTHER" id="PTHR11063">
    <property type="entry name" value="GLUTAMATE SEMIALDEHYDE DEHYDROGENASE"/>
    <property type="match status" value="1"/>
</dbReference>
<dbReference type="InterPro" id="IPR012134">
    <property type="entry name" value="Glu-5-SA_DH"/>
</dbReference>
<comment type="catalytic activity">
    <reaction evidence="6 7">
        <text>L-glutamate 5-semialdehyde + phosphate + NADP(+) = L-glutamyl 5-phosphate + NADPH + H(+)</text>
        <dbReference type="Rhea" id="RHEA:19541"/>
        <dbReference type="ChEBI" id="CHEBI:15378"/>
        <dbReference type="ChEBI" id="CHEBI:43474"/>
        <dbReference type="ChEBI" id="CHEBI:57783"/>
        <dbReference type="ChEBI" id="CHEBI:58066"/>
        <dbReference type="ChEBI" id="CHEBI:58274"/>
        <dbReference type="ChEBI" id="CHEBI:58349"/>
        <dbReference type="EC" id="1.2.1.41"/>
    </reaction>
</comment>
<keyword evidence="7" id="KW-0963">Cytoplasm</keyword>
<sequence length="440" mass="45896">MTTLDAPDLTTTAPGTPAPVDVAAEVEAVATRAKRASRRLATANRATKDAALHALADALVAATDRIVAANAEDLARGRESGMAAGLLDRLALDPQRIVAIADALRELAALPDPVGEVVRGSTLPNGLRLRQVRVPMGVVGMIYEARPNVTVDAAGLALKSGNAVILRGGSAAASSNAVIVEVLAEALESRDLPGALVQSIDAWGREGAVALMRARGLVDVLVPRGGADLIRTVVRESTVPVIETGVGNVHVYVDESADLAVALPILLNAKTQRVGVCNAAETLLVHQAVADEFLPIAIAMLADEGVTIHGDAETLALAPEEADVVRATDEDWATEYLSLDLAVRVVEDLDEALEHIRTWSSGHTEAIITRDLAASERFVAEVDSAAVMVNASTRFTDGGQLGLGAEIGISTQKLHARGPMGLAELTTTKWIVHGDGHVRP</sequence>
<dbReference type="CDD" id="cd07079">
    <property type="entry name" value="ALDH_F18-19_ProA-GPR"/>
    <property type="match status" value="1"/>
</dbReference>
<comment type="subcellular location">
    <subcellularLocation>
        <location evidence="7">Cytoplasm</location>
    </subcellularLocation>
</comment>
<evidence type="ECO:0000313" key="9">
    <source>
        <dbReference type="EMBL" id="RHA44485.1"/>
    </source>
</evidence>
<dbReference type="InterPro" id="IPR020593">
    <property type="entry name" value="G-glutamylP_reductase_CS"/>
</dbReference>
<evidence type="ECO:0000313" key="10">
    <source>
        <dbReference type="Proteomes" id="UP000283374"/>
    </source>
</evidence>
<evidence type="ECO:0000256" key="5">
    <source>
        <dbReference type="ARBA" id="ARBA00023002"/>
    </source>
</evidence>
<dbReference type="InterPro" id="IPR016161">
    <property type="entry name" value="Ald_DH/histidinol_DH"/>
</dbReference>
<dbReference type="GO" id="GO:0055129">
    <property type="term" value="P:L-proline biosynthetic process"/>
    <property type="evidence" value="ECO:0007669"/>
    <property type="project" value="UniProtKB-UniRule"/>
</dbReference>
<evidence type="ECO:0000256" key="2">
    <source>
        <dbReference type="ARBA" id="ARBA00022605"/>
    </source>
</evidence>
<dbReference type="SUPFAM" id="SSF53720">
    <property type="entry name" value="ALDH-like"/>
    <property type="match status" value="1"/>
</dbReference>
<dbReference type="NCBIfam" id="NF001221">
    <property type="entry name" value="PRK00197.1"/>
    <property type="match status" value="1"/>
</dbReference>
<dbReference type="RefSeq" id="WP_118765658.1">
    <property type="nucleotide sequence ID" value="NZ_QWKP01000064.1"/>
</dbReference>
<dbReference type="AlphaFoldDB" id="A0A413RR83"/>
<dbReference type="InterPro" id="IPR015590">
    <property type="entry name" value="Aldehyde_DH_dom"/>
</dbReference>
<protein>
    <recommendedName>
        <fullName evidence="7">Gamma-glutamyl phosphate reductase</fullName>
        <shortName evidence="7">GPR</shortName>
        <ecNumber evidence="7">1.2.1.41</ecNumber>
    </recommendedName>
    <alternativeName>
        <fullName evidence="7">Glutamate-5-semialdehyde dehydrogenase</fullName>
    </alternativeName>
    <alternativeName>
        <fullName evidence="7">Glutamyl-gamma-semialdehyde dehydrogenase</fullName>
        <shortName evidence="7">GSA dehydrogenase</shortName>
    </alternativeName>
</protein>
<dbReference type="NCBIfam" id="TIGR00407">
    <property type="entry name" value="proA"/>
    <property type="match status" value="1"/>
</dbReference>
<dbReference type="InterPro" id="IPR016163">
    <property type="entry name" value="Ald_DH_C"/>
</dbReference>
<dbReference type="Gene3D" id="3.40.605.10">
    <property type="entry name" value="Aldehyde Dehydrogenase, Chain A, domain 1"/>
    <property type="match status" value="1"/>
</dbReference>
<dbReference type="EC" id="1.2.1.41" evidence="7"/>
<dbReference type="EMBL" id="QWKP01000064">
    <property type="protein sequence ID" value="RHA44485.1"/>
    <property type="molecule type" value="Genomic_DNA"/>
</dbReference>
<dbReference type="Pfam" id="PF00171">
    <property type="entry name" value="Aldedh"/>
    <property type="match status" value="1"/>
</dbReference>
<dbReference type="GO" id="GO:0005737">
    <property type="term" value="C:cytoplasm"/>
    <property type="evidence" value="ECO:0007669"/>
    <property type="project" value="UniProtKB-SubCell"/>
</dbReference>
<evidence type="ECO:0000256" key="6">
    <source>
        <dbReference type="ARBA" id="ARBA00049024"/>
    </source>
</evidence>
<reference evidence="9 10" key="1">
    <citation type="submission" date="2018-08" db="EMBL/GenBank/DDBJ databases">
        <title>Cellulomonas rhizosphaerae sp. nov., a novel actinomycete isolated from soil.</title>
        <authorList>
            <person name="Tian Y."/>
        </authorList>
    </citation>
    <scope>NUCLEOTIDE SEQUENCE [LARGE SCALE GENOMIC DNA]</scope>
    <source>
        <strain evidence="9 10">NEAU-TCZ24</strain>
    </source>
</reference>
<evidence type="ECO:0000256" key="3">
    <source>
        <dbReference type="ARBA" id="ARBA00022650"/>
    </source>
</evidence>
<dbReference type="FunFam" id="3.40.309.10:FF:000006">
    <property type="entry name" value="Gamma-glutamyl phosphate reductase"/>
    <property type="match status" value="1"/>
</dbReference>
<dbReference type="PIRSF" id="PIRSF000151">
    <property type="entry name" value="GPR"/>
    <property type="match status" value="1"/>
</dbReference>
<comment type="caution">
    <text evidence="9">The sequence shown here is derived from an EMBL/GenBank/DDBJ whole genome shotgun (WGS) entry which is preliminary data.</text>
</comment>
<keyword evidence="4 7" id="KW-0521">NADP</keyword>
<keyword evidence="2 7" id="KW-0028">Amino-acid biosynthesis</keyword>
<accession>A0A413RR83</accession>
<keyword evidence="10" id="KW-1185">Reference proteome</keyword>
<dbReference type="InterPro" id="IPR016162">
    <property type="entry name" value="Ald_DH_N"/>
</dbReference>
<organism evidence="9 10">
    <name type="scientific">Cellulomonas rhizosphaerae</name>
    <dbReference type="NCBI Taxonomy" id="2293719"/>
    <lineage>
        <taxon>Bacteria</taxon>
        <taxon>Bacillati</taxon>
        <taxon>Actinomycetota</taxon>
        <taxon>Actinomycetes</taxon>
        <taxon>Micrococcales</taxon>
        <taxon>Cellulomonadaceae</taxon>
        <taxon>Cellulomonas</taxon>
    </lineage>
</organism>
<evidence type="ECO:0000256" key="7">
    <source>
        <dbReference type="HAMAP-Rule" id="MF_00412"/>
    </source>
</evidence>
<feature type="domain" description="Aldehyde dehydrogenase" evidence="8">
    <location>
        <begin position="23"/>
        <end position="298"/>
    </location>
</feature>
<dbReference type="UniPathway" id="UPA00098">
    <property type="reaction ID" value="UER00360"/>
</dbReference>
<dbReference type="GO" id="GO:0050661">
    <property type="term" value="F:NADP binding"/>
    <property type="evidence" value="ECO:0007669"/>
    <property type="project" value="InterPro"/>
</dbReference>
<comment type="function">
    <text evidence="7">Catalyzes the NADPH-dependent reduction of L-glutamate 5-phosphate into L-glutamate 5-semialdehyde and phosphate. The product spontaneously undergoes cyclization to form 1-pyrroline-5-carboxylate.</text>
</comment>
<name>A0A413RR83_9CELL</name>
<comment type="similarity">
    <text evidence="7">Belongs to the gamma-glutamyl phosphate reductase family.</text>
</comment>
<evidence type="ECO:0000256" key="1">
    <source>
        <dbReference type="ARBA" id="ARBA00004985"/>
    </source>
</evidence>
<dbReference type="Gene3D" id="3.40.309.10">
    <property type="entry name" value="Aldehyde Dehydrogenase, Chain A, domain 2"/>
    <property type="match status" value="1"/>
</dbReference>
<dbReference type="InterPro" id="IPR000965">
    <property type="entry name" value="GPR_dom"/>
</dbReference>
<dbReference type="PROSITE" id="PS01223">
    <property type="entry name" value="PROA"/>
    <property type="match status" value="1"/>
</dbReference>
<comment type="pathway">
    <text evidence="1 7">Amino-acid biosynthesis; L-proline biosynthesis; L-glutamate 5-semialdehyde from L-glutamate: step 2/2.</text>
</comment>
<gene>
    <name evidence="7" type="primary">proA</name>
    <name evidence="9" type="ORF">D1825_00995</name>
</gene>
<keyword evidence="5 7" id="KW-0560">Oxidoreductase</keyword>
<dbReference type="GO" id="GO:0004350">
    <property type="term" value="F:glutamate-5-semialdehyde dehydrogenase activity"/>
    <property type="evidence" value="ECO:0007669"/>
    <property type="project" value="UniProtKB-UniRule"/>
</dbReference>